<dbReference type="STRING" id="1797780.A3E45_04330"/>
<dbReference type="EMBL" id="MFDH01000014">
    <property type="protein sequence ID" value="OGE36284.1"/>
    <property type="molecule type" value="Genomic_DNA"/>
</dbReference>
<dbReference type="InterPro" id="IPR012657">
    <property type="entry name" value="23S_rRNA-intervening_sequence"/>
</dbReference>
<evidence type="ECO:0008006" key="3">
    <source>
        <dbReference type="Google" id="ProtNLM"/>
    </source>
</evidence>
<gene>
    <name evidence="1" type="ORF">A3E45_04330</name>
</gene>
<evidence type="ECO:0000313" key="1">
    <source>
        <dbReference type="EMBL" id="OGE36284.1"/>
    </source>
</evidence>
<dbReference type="InterPro" id="IPR036583">
    <property type="entry name" value="23S_rRNA_IVS_sf"/>
</dbReference>
<dbReference type="SUPFAM" id="SSF158446">
    <property type="entry name" value="IVS-encoded protein-like"/>
    <property type="match status" value="1"/>
</dbReference>
<name>A0A1F5K635_9BACT</name>
<evidence type="ECO:0000313" key="2">
    <source>
        <dbReference type="Proteomes" id="UP000176405"/>
    </source>
</evidence>
<organism evidence="1 2">
    <name type="scientific">Candidatus Daviesbacteria bacterium RIFCSPHIGHO2_12_FULL_43_11</name>
    <dbReference type="NCBI Taxonomy" id="1797780"/>
    <lineage>
        <taxon>Bacteria</taxon>
        <taxon>Candidatus Daviesiibacteriota</taxon>
    </lineage>
</organism>
<dbReference type="Pfam" id="PF05635">
    <property type="entry name" value="23S_rRNA_IVP"/>
    <property type="match status" value="1"/>
</dbReference>
<dbReference type="AlphaFoldDB" id="A0A1F5K635"/>
<accession>A0A1F5K635</accession>
<dbReference type="Gene3D" id="1.20.1440.60">
    <property type="entry name" value="23S rRNA-intervening sequence"/>
    <property type="match status" value="1"/>
</dbReference>
<dbReference type="NCBIfam" id="TIGR02436">
    <property type="entry name" value="four helix bundle protein"/>
    <property type="match status" value="1"/>
</dbReference>
<reference evidence="1 2" key="1">
    <citation type="journal article" date="2016" name="Nat. Commun.">
        <title>Thousands of microbial genomes shed light on interconnected biogeochemical processes in an aquifer system.</title>
        <authorList>
            <person name="Anantharaman K."/>
            <person name="Brown C.T."/>
            <person name="Hug L.A."/>
            <person name="Sharon I."/>
            <person name="Castelle C.J."/>
            <person name="Probst A.J."/>
            <person name="Thomas B.C."/>
            <person name="Singh A."/>
            <person name="Wilkins M.J."/>
            <person name="Karaoz U."/>
            <person name="Brodie E.L."/>
            <person name="Williams K.H."/>
            <person name="Hubbard S.S."/>
            <person name="Banfield J.F."/>
        </authorList>
    </citation>
    <scope>NUCLEOTIDE SEQUENCE [LARGE SCALE GENOMIC DNA]</scope>
</reference>
<sequence>MTKDQEEVIKAAIAQTMRELSAPPQPVQRSRVWKDPEGYRHLVSWSNSVLLRFLIRSLTSSLPKSEYRRKAQLDDAARSVVRNQEEGFKRSTTKEYSDFIGFSQGSLEEVKGDIRELAEDGFLKSKPGSSLASIGLNLKDLNTVLKPKGKLEEFKGELKESFLYQPLTILYPPLNKVRAEDLSYEIFLELINKTDYNLRVLVKSLEKKLNDEKKGYQIEQARIKDKFKK</sequence>
<comment type="caution">
    <text evidence="1">The sequence shown here is derived from an EMBL/GenBank/DDBJ whole genome shotgun (WGS) entry which is preliminary data.</text>
</comment>
<proteinExistence type="predicted"/>
<dbReference type="Proteomes" id="UP000176405">
    <property type="component" value="Unassembled WGS sequence"/>
</dbReference>
<protein>
    <recommendedName>
        <fullName evidence="3">Four helix bundle protein</fullName>
    </recommendedName>
</protein>